<dbReference type="EMBL" id="JBHUHX010000061">
    <property type="protein sequence ID" value="MFD2113972.1"/>
    <property type="molecule type" value="Genomic_DNA"/>
</dbReference>
<dbReference type="Gene3D" id="3.40.50.2000">
    <property type="entry name" value="Glycogen Phosphorylase B"/>
    <property type="match status" value="1"/>
</dbReference>
<feature type="compositionally biased region" description="Polar residues" evidence="1">
    <location>
        <begin position="18"/>
        <end position="27"/>
    </location>
</feature>
<feature type="compositionally biased region" description="Pro residues" evidence="1">
    <location>
        <begin position="237"/>
        <end position="247"/>
    </location>
</feature>
<gene>
    <name evidence="3" type="ORF">ACFSJC_19155</name>
</gene>
<evidence type="ECO:0000313" key="3">
    <source>
        <dbReference type="EMBL" id="MFD2113972.1"/>
    </source>
</evidence>
<evidence type="ECO:0000256" key="1">
    <source>
        <dbReference type="SAM" id="MobiDB-lite"/>
    </source>
</evidence>
<feature type="region of interest" description="Disordered" evidence="1">
    <location>
        <begin position="217"/>
        <end position="250"/>
    </location>
</feature>
<accession>A0ABW4YEB1</accession>
<dbReference type="Proteomes" id="UP001597337">
    <property type="component" value="Unassembled WGS sequence"/>
</dbReference>
<organism evidence="3 4">
    <name type="scientific">Thiorhodococcus fuscus</name>
    <dbReference type="NCBI Taxonomy" id="527200"/>
    <lineage>
        <taxon>Bacteria</taxon>
        <taxon>Pseudomonadati</taxon>
        <taxon>Pseudomonadota</taxon>
        <taxon>Gammaproteobacteria</taxon>
        <taxon>Chromatiales</taxon>
        <taxon>Chromatiaceae</taxon>
        <taxon>Thiorhodococcus</taxon>
    </lineage>
</organism>
<proteinExistence type="predicted"/>
<dbReference type="SUPFAM" id="SSF53756">
    <property type="entry name" value="UDP-Glycosyltransferase/glycogen phosphorylase"/>
    <property type="match status" value="1"/>
</dbReference>
<dbReference type="GO" id="GO:0016757">
    <property type="term" value="F:glycosyltransferase activity"/>
    <property type="evidence" value="ECO:0007669"/>
    <property type="project" value="UniProtKB-KW"/>
</dbReference>
<reference evidence="4" key="1">
    <citation type="journal article" date="2019" name="Int. J. Syst. Evol. Microbiol.">
        <title>The Global Catalogue of Microorganisms (GCM) 10K type strain sequencing project: providing services to taxonomists for standard genome sequencing and annotation.</title>
        <authorList>
            <consortium name="The Broad Institute Genomics Platform"/>
            <consortium name="The Broad Institute Genome Sequencing Center for Infectious Disease"/>
            <person name="Wu L."/>
            <person name="Ma J."/>
        </authorList>
    </citation>
    <scope>NUCLEOTIDE SEQUENCE [LARGE SCALE GENOMIC DNA]</scope>
    <source>
        <strain evidence="4">KACC 12597</strain>
    </source>
</reference>
<feature type="region of interest" description="Disordered" evidence="1">
    <location>
        <begin position="1"/>
        <end position="27"/>
    </location>
</feature>
<dbReference type="Pfam" id="PF00534">
    <property type="entry name" value="Glycos_transf_1"/>
    <property type="match status" value="1"/>
</dbReference>
<feature type="domain" description="Glycosyl transferase family 1" evidence="2">
    <location>
        <begin position="323"/>
        <end position="460"/>
    </location>
</feature>
<keyword evidence="3" id="KW-0328">Glycosyltransferase</keyword>
<dbReference type="RefSeq" id="WP_386028804.1">
    <property type="nucleotide sequence ID" value="NZ_JBHUHX010000061.1"/>
</dbReference>
<protein>
    <submittedName>
        <fullName evidence="3">Glycosyltransferase</fullName>
        <ecNumber evidence="3">2.4.-.-</ecNumber>
    </submittedName>
</protein>
<dbReference type="InterPro" id="IPR001296">
    <property type="entry name" value="Glyco_trans_1"/>
</dbReference>
<name>A0ABW4YEB1_9GAMM</name>
<comment type="caution">
    <text evidence="3">The sequence shown here is derived from an EMBL/GenBank/DDBJ whole genome shotgun (WGS) entry which is preliminary data.</text>
</comment>
<dbReference type="EC" id="2.4.-.-" evidence="3"/>
<sequence length="561" mass="61497">MPGFQYPAVDTSEPLEPNASTPKNPTALQKGNAALRAGQYAAAIRHYALGLLDQHNQPQPSQLSHHLAQNLLLARKRYRRQRQSSGQLQVAVACWSLSENPAGRAHTLASLYQDLAAHGEGGIHGVAIIGSLFARRGRELWAPIRDTDLPVHSILVEDDRQFMAQAINLVSSHPYDLIHLSKPRFPNILFGLLYKLLWDARVLVDIDDDELAFVHGEPLPTGAPPFQPPADKAADPAGPPASSPPPESTAAPALEHWLRRYNGLPPWQDLPGCPWTELGMSLCHAFDGLSVANRALQRRHGGTIIRHARDPRQFRPCAERRARARVQWQIAPAQRVVIFLGTPRRHKGLLETAQALASLSQPNLLLLIAGRFPDSEQALREALEAEQTRGRLTIRLLDDQPFADIPDLLAAADLAVLLQDPDSPAARNQTPAKLSDALAMGLTVLAEPTPGLADLLEQDAFIPVTRDTLAATLSATLATSPPEPQPRQPHPVFTRNLSLQANRQRLQTLLADEFRRTKHRTDTRLAGHTSGPDCLEHLSAIHLLGPLPRTLVKAQSNPART</sequence>
<evidence type="ECO:0000313" key="4">
    <source>
        <dbReference type="Proteomes" id="UP001597337"/>
    </source>
</evidence>
<evidence type="ECO:0000259" key="2">
    <source>
        <dbReference type="Pfam" id="PF00534"/>
    </source>
</evidence>
<keyword evidence="3" id="KW-0808">Transferase</keyword>
<keyword evidence="4" id="KW-1185">Reference proteome</keyword>